<proteinExistence type="predicted"/>
<evidence type="ECO:0000313" key="2">
    <source>
        <dbReference type="EMBL" id="MFD2966273.1"/>
    </source>
</evidence>
<dbReference type="Pfam" id="PF13595">
    <property type="entry name" value="DUF4138"/>
    <property type="match status" value="1"/>
</dbReference>
<dbReference type="EMBL" id="JBHUPB010000003">
    <property type="protein sequence ID" value="MFD2966273.1"/>
    <property type="molecule type" value="Genomic_DNA"/>
</dbReference>
<dbReference type="InterPro" id="IPR022298">
    <property type="entry name" value="Conjug_transposon_TraN"/>
</dbReference>
<reference evidence="3" key="1">
    <citation type="journal article" date="2019" name="Int. J. Syst. Evol. Microbiol.">
        <title>The Global Catalogue of Microorganisms (GCM) 10K type strain sequencing project: providing services to taxonomists for standard genome sequencing and annotation.</title>
        <authorList>
            <consortium name="The Broad Institute Genomics Platform"/>
            <consortium name="The Broad Institute Genome Sequencing Center for Infectious Disease"/>
            <person name="Wu L."/>
            <person name="Ma J."/>
        </authorList>
    </citation>
    <scope>NUCLEOTIDE SEQUENCE [LARGE SCALE GENOMIC DNA]</scope>
    <source>
        <strain evidence="3">KCTC 22814</strain>
    </source>
</reference>
<feature type="chain" id="PRO_5045104901" evidence="1">
    <location>
        <begin position="20"/>
        <end position="279"/>
    </location>
</feature>
<evidence type="ECO:0000256" key="1">
    <source>
        <dbReference type="SAM" id="SignalP"/>
    </source>
</evidence>
<dbReference type="Proteomes" id="UP001597525">
    <property type="component" value="Unassembled WGS sequence"/>
</dbReference>
<gene>
    <name evidence="2" type="primary">traN</name>
    <name evidence="2" type="ORF">ACFS7Y_02690</name>
</gene>
<dbReference type="NCBIfam" id="TIGR03780">
    <property type="entry name" value="Bac_Flav_CT_N"/>
    <property type="match status" value="1"/>
</dbReference>
<keyword evidence="1" id="KW-0732">Signal</keyword>
<evidence type="ECO:0000313" key="3">
    <source>
        <dbReference type="Proteomes" id="UP001597525"/>
    </source>
</evidence>
<dbReference type="RefSeq" id="WP_320184063.1">
    <property type="nucleotide sequence ID" value="NZ_CP138332.1"/>
</dbReference>
<protein>
    <submittedName>
        <fullName evidence="2">Conjugative transposon protein TraN</fullName>
    </submittedName>
</protein>
<comment type="caution">
    <text evidence="2">The sequence shown here is derived from an EMBL/GenBank/DDBJ whole genome shotgun (WGS) entry which is preliminary data.</text>
</comment>
<name>A0ABW6BCJ4_9SPHI</name>
<feature type="signal peptide" evidence="1">
    <location>
        <begin position="1"/>
        <end position="19"/>
    </location>
</feature>
<sequence>MKSFLLSMLARFAMLSLFAQQPATFRSQLPQILLEKEVSLHILSPEPISYVDISSNQVIGDLPQENVLRLKWKPDSLAEGFSDVEGSLGVLTVVGESFIAQYELSFSDMAGISFAPASYSISPKDIKPLVGKATIPTSELRKHALTVLSSRKFRPLRKVKAHGVSMQLNAVYTVGDLVLLDITASNSTNLSYEIDQLRMKIEDRKITKATNVQAIEVEPIWQLYGHGTFKRSFRNIYVLKKMTFPANKILHIQLSEKQLSGRTLDLKVKYKDILEADTF</sequence>
<keyword evidence="3" id="KW-1185">Reference proteome</keyword>
<organism evidence="2 3">
    <name type="scientific">Sphingobacterium bambusae</name>
    <dbReference type="NCBI Taxonomy" id="662858"/>
    <lineage>
        <taxon>Bacteria</taxon>
        <taxon>Pseudomonadati</taxon>
        <taxon>Bacteroidota</taxon>
        <taxon>Sphingobacteriia</taxon>
        <taxon>Sphingobacteriales</taxon>
        <taxon>Sphingobacteriaceae</taxon>
        <taxon>Sphingobacterium</taxon>
    </lineage>
</organism>
<accession>A0ABW6BCJ4</accession>